<dbReference type="Gene3D" id="3.30.2310.20">
    <property type="entry name" value="RelE-like"/>
    <property type="match status" value="1"/>
</dbReference>
<dbReference type="EMBL" id="AYYC01000566">
    <property type="protein sequence ID" value="ETK05173.1"/>
    <property type="molecule type" value="Genomic_DNA"/>
</dbReference>
<evidence type="ECO:0000256" key="1">
    <source>
        <dbReference type="ARBA" id="ARBA00008172"/>
    </source>
</evidence>
<name>W2CDQ4_9BACT</name>
<dbReference type="SUPFAM" id="SSF143011">
    <property type="entry name" value="RelE-like"/>
    <property type="match status" value="1"/>
</dbReference>
<dbReference type="Proteomes" id="UP000018872">
    <property type="component" value="Unassembled WGS sequence"/>
</dbReference>
<dbReference type="Pfam" id="PF06769">
    <property type="entry name" value="YoeB_toxin"/>
    <property type="match status" value="1"/>
</dbReference>
<evidence type="ECO:0000256" key="5">
    <source>
        <dbReference type="ARBA" id="ARBA00022801"/>
    </source>
</evidence>
<dbReference type="PATRIC" id="fig|1410950.3.peg.542"/>
<gene>
    <name evidence="7" type="ORF">T229_04885</name>
</gene>
<keyword evidence="4" id="KW-0255">Endonuclease</keyword>
<dbReference type="InterPro" id="IPR009614">
    <property type="entry name" value="YoeB_toxin"/>
</dbReference>
<dbReference type="PANTHER" id="PTHR38039">
    <property type="entry name" value="TOXIN YOEB"/>
    <property type="match status" value="1"/>
</dbReference>
<dbReference type="InterPro" id="IPR035093">
    <property type="entry name" value="RelE/ParE_toxin_dom_sf"/>
</dbReference>
<evidence type="ECO:0000313" key="8">
    <source>
        <dbReference type="Proteomes" id="UP000018872"/>
    </source>
</evidence>
<accession>W2CDQ4</accession>
<dbReference type="GO" id="GO:0004519">
    <property type="term" value="F:endonuclease activity"/>
    <property type="evidence" value="ECO:0007669"/>
    <property type="project" value="UniProtKB-KW"/>
</dbReference>
<keyword evidence="2" id="KW-1277">Toxin-antitoxin system</keyword>
<reference evidence="7 8" key="1">
    <citation type="submission" date="2013-11" db="EMBL/GenBank/DDBJ databases">
        <title>Single cell genomics of uncultured Tannerella BU063 (oral taxon 286).</title>
        <authorList>
            <person name="Beall C.J."/>
            <person name="Campbell A.G."/>
            <person name="Griffen A.L."/>
            <person name="Podar M."/>
            <person name="Leys E.J."/>
        </authorList>
    </citation>
    <scope>NUCLEOTIDE SEQUENCE [LARGE SCALE GENOMIC DNA]</scope>
    <source>
        <strain evidence="7">Cell 5</strain>
    </source>
</reference>
<organism evidence="7 8">
    <name type="scientific">Tannerella sp. oral taxon BU063 isolate Cell 5</name>
    <dbReference type="NCBI Taxonomy" id="1410950"/>
    <lineage>
        <taxon>Bacteria</taxon>
        <taxon>Pseudomonadati</taxon>
        <taxon>Bacteroidota</taxon>
        <taxon>Bacteroidia</taxon>
        <taxon>Bacteroidales</taxon>
        <taxon>Tannerellaceae</taxon>
        <taxon>Tannerella</taxon>
    </lineage>
</organism>
<keyword evidence="3" id="KW-0540">Nuclease</keyword>
<evidence type="ECO:0000256" key="2">
    <source>
        <dbReference type="ARBA" id="ARBA00022649"/>
    </source>
</evidence>
<evidence type="ECO:0000313" key="7">
    <source>
        <dbReference type="EMBL" id="ETK05173.1"/>
    </source>
</evidence>
<evidence type="ECO:0000256" key="6">
    <source>
        <dbReference type="ARBA" id="ARBA00030388"/>
    </source>
</evidence>
<proteinExistence type="inferred from homology"/>
<dbReference type="PANTHER" id="PTHR38039:SF1">
    <property type="entry name" value="TOXIN YOEB"/>
    <property type="match status" value="1"/>
</dbReference>
<sequence length="67" mass="7908">MNAIKKLNALLEEIQLHPTTGTGQIERLKHYGEETWSRRINHEHRIVYRVHEASVEVLILSVYGHYE</sequence>
<comment type="caution">
    <text evidence="7">The sequence shown here is derived from an EMBL/GenBank/DDBJ whole genome shotgun (WGS) entry which is preliminary data.</text>
</comment>
<comment type="similarity">
    <text evidence="1">Belongs to the YoeB family.</text>
</comment>
<evidence type="ECO:0000256" key="3">
    <source>
        <dbReference type="ARBA" id="ARBA00022722"/>
    </source>
</evidence>
<protein>
    <recommendedName>
        <fullName evidence="6">Putative mRNA interferase YoeB</fullName>
    </recommendedName>
</protein>
<dbReference type="AlphaFoldDB" id="W2CDQ4"/>
<dbReference type="GO" id="GO:0006401">
    <property type="term" value="P:RNA catabolic process"/>
    <property type="evidence" value="ECO:0007669"/>
    <property type="project" value="InterPro"/>
</dbReference>
<dbReference type="GO" id="GO:0045892">
    <property type="term" value="P:negative regulation of DNA-templated transcription"/>
    <property type="evidence" value="ECO:0007669"/>
    <property type="project" value="TreeGrafter"/>
</dbReference>
<keyword evidence="5" id="KW-0378">Hydrolase</keyword>
<dbReference type="NCBIfam" id="TIGR02116">
    <property type="entry name" value="toxin_Txe_YoeB"/>
    <property type="match status" value="1"/>
</dbReference>
<dbReference type="GO" id="GO:0016787">
    <property type="term" value="F:hydrolase activity"/>
    <property type="evidence" value="ECO:0007669"/>
    <property type="project" value="UniProtKB-KW"/>
</dbReference>
<evidence type="ECO:0000256" key="4">
    <source>
        <dbReference type="ARBA" id="ARBA00022759"/>
    </source>
</evidence>